<protein>
    <submittedName>
        <fullName evidence="1">Uncharacterized protein</fullName>
    </submittedName>
</protein>
<reference evidence="1" key="1">
    <citation type="submission" date="2021-02" db="EMBL/GenBank/DDBJ databases">
        <authorList>
            <consortium name="DOE Joint Genome Institute"/>
            <person name="Ahrendt S."/>
            <person name="Looney B.P."/>
            <person name="Miyauchi S."/>
            <person name="Morin E."/>
            <person name="Drula E."/>
            <person name="Courty P.E."/>
            <person name="Chicoki N."/>
            <person name="Fauchery L."/>
            <person name="Kohler A."/>
            <person name="Kuo A."/>
            <person name="Labutti K."/>
            <person name="Pangilinan J."/>
            <person name="Lipzen A."/>
            <person name="Riley R."/>
            <person name="Andreopoulos W."/>
            <person name="He G."/>
            <person name="Johnson J."/>
            <person name="Barry K.W."/>
            <person name="Grigoriev I.V."/>
            <person name="Nagy L."/>
            <person name="Hibbett D."/>
            <person name="Henrissat B."/>
            <person name="Matheny P.B."/>
            <person name="Labbe J."/>
            <person name="Martin F."/>
        </authorList>
    </citation>
    <scope>NUCLEOTIDE SEQUENCE</scope>
    <source>
        <strain evidence="1">FP105234-sp</strain>
    </source>
</reference>
<accession>A0ACB8RP88</accession>
<organism evidence="1 2">
    <name type="scientific">Auriscalpium vulgare</name>
    <dbReference type="NCBI Taxonomy" id="40419"/>
    <lineage>
        <taxon>Eukaryota</taxon>
        <taxon>Fungi</taxon>
        <taxon>Dikarya</taxon>
        <taxon>Basidiomycota</taxon>
        <taxon>Agaricomycotina</taxon>
        <taxon>Agaricomycetes</taxon>
        <taxon>Russulales</taxon>
        <taxon>Auriscalpiaceae</taxon>
        <taxon>Auriscalpium</taxon>
    </lineage>
</organism>
<dbReference type="EMBL" id="MU275943">
    <property type="protein sequence ID" value="KAI0045732.1"/>
    <property type="molecule type" value="Genomic_DNA"/>
</dbReference>
<proteinExistence type="predicted"/>
<evidence type="ECO:0000313" key="1">
    <source>
        <dbReference type="EMBL" id="KAI0045732.1"/>
    </source>
</evidence>
<gene>
    <name evidence="1" type="ORF">FA95DRAFT_1560859</name>
</gene>
<keyword evidence="2" id="KW-1185">Reference proteome</keyword>
<evidence type="ECO:0000313" key="2">
    <source>
        <dbReference type="Proteomes" id="UP000814033"/>
    </source>
</evidence>
<sequence>MSTLPALSPTTSTELPPDAVKRATSSARRDGVFAGLTAGLLAAIIGGRLMGLSRRKAWGAGIVAGAGSGYQFTQGFTAANVSRLRADVAAEAAKRRDEARRISEA</sequence>
<comment type="caution">
    <text evidence="1">The sequence shown here is derived from an EMBL/GenBank/DDBJ whole genome shotgun (WGS) entry which is preliminary data.</text>
</comment>
<reference evidence="1" key="2">
    <citation type="journal article" date="2022" name="New Phytol.">
        <title>Evolutionary transition to the ectomycorrhizal habit in the genomes of a hyperdiverse lineage of mushroom-forming fungi.</title>
        <authorList>
            <person name="Looney B."/>
            <person name="Miyauchi S."/>
            <person name="Morin E."/>
            <person name="Drula E."/>
            <person name="Courty P.E."/>
            <person name="Kohler A."/>
            <person name="Kuo A."/>
            <person name="LaButti K."/>
            <person name="Pangilinan J."/>
            <person name="Lipzen A."/>
            <person name="Riley R."/>
            <person name="Andreopoulos W."/>
            <person name="He G."/>
            <person name="Johnson J."/>
            <person name="Nolan M."/>
            <person name="Tritt A."/>
            <person name="Barry K.W."/>
            <person name="Grigoriev I.V."/>
            <person name="Nagy L.G."/>
            <person name="Hibbett D."/>
            <person name="Henrissat B."/>
            <person name="Matheny P.B."/>
            <person name="Labbe J."/>
            <person name="Martin F.M."/>
        </authorList>
    </citation>
    <scope>NUCLEOTIDE SEQUENCE</scope>
    <source>
        <strain evidence="1">FP105234-sp</strain>
    </source>
</reference>
<name>A0ACB8RP88_9AGAM</name>
<dbReference type="Proteomes" id="UP000814033">
    <property type="component" value="Unassembled WGS sequence"/>
</dbReference>